<dbReference type="PANTHER" id="PTHR10629">
    <property type="entry name" value="CYTOSINE-SPECIFIC METHYLTRANSFERASE"/>
    <property type="match status" value="1"/>
</dbReference>
<keyword evidence="10" id="KW-1185">Reference proteome</keyword>
<evidence type="ECO:0000256" key="5">
    <source>
        <dbReference type="ARBA" id="ARBA00047422"/>
    </source>
</evidence>
<comment type="similarity">
    <text evidence="6 7">Belongs to the class I-like SAM-binding methyltransferase superfamily. C5-methyltransferase family.</text>
</comment>
<dbReference type="PROSITE" id="PS00094">
    <property type="entry name" value="C5_MTASE_1"/>
    <property type="match status" value="1"/>
</dbReference>
<sequence>MIGIDLFSGAGGMSVGAVECGIDVKYAIELDVNAANTFRRNHLGTKMLNCDIRQVGKHDFDRLQSNVSKIVFGGPPCQGFSTSNQTNRGVGNENNWLFKEYLRIVRIIQPDWIVFENVRGLVETAEGYFLEAVLKGFQEIGFTTSYFILNSADYGVPQKRNRLFIVGSRNGFLIDEPTPVISRHVTVRDAIADLPDLENGNSECEKKYGRAADSKFAKSMRKRLTKCRNHLVTRNAPNIIERYRHIPPGGNWEDIPRSLMKNYTDVSRCHTGIYRRLLADEPSIVIGNFRKNMLIHPWADRGLSVREAARLQSFPDSFEFVGSIGFQQQQVGNAVPPLLARAVFREILKLQGERI</sequence>
<evidence type="ECO:0000256" key="1">
    <source>
        <dbReference type="ARBA" id="ARBA00022603"/>
    </source>
</evidence>
<dbReference type="InterPro" id="IPR050390">
    <property type="entry name" value="C5-Methyltransferase"/>
</dbReference>
<accession>A0ABQ2XDE1</accession>
<dbReference type="PRINTS" id="PR00105">
    <property type="entry name" value="C5METTRFRASE"/>
</dbReference>
<proteinExistence type="inferred from homology"/>
<evidence type="ECO:0000256" key="8">
    <source>
        <dbReference type="RuleBase" id="RU000417"/>
    </source>
</evidence>
<dbReference type="Gene3D" id="3.90.120.10">
    <property type="entry name" value="DNA Methylase, subunit A, domain 2"/>
    <property type="match status" value="1"/>
</dbReference>
<dbReference type="Pfam" id="PF00145">
    <property type="entry name" value="DNA_methylase"/>
    <property type="match status" value="1"/>
</dbReference>
<evidence type="ECO:0000313" key="10">
    <source>
        <dbReference type="Proteomes" id="UP000620127"/>
    </source>
</evidence>
<dbReference type="EMBL" id="BMYT01000002">
    <property type="protein sequence ID" value="GGX10751.1"/>
    <property type="molecule type" value="Genomic_DNA"/>
</dbReference>
<keyword evidence="1 6" id="KW-0489">Methyltransferase</keyword>
<dbReference type="InterPro" id="IPR029063">
    <property type="entry name" value="SAM-dependent_MTases_sf"/>
</dbReference>
<dbReference type="PROSITE" id="PS00095">
    <property type="entry name" value="C5_MTASE_2"/>
    <property type="match status" value="1"/>
</dbReference>
<gene>
    <name evidence="9" type="ORF">GCM10011282_16310</name>
</gene>
<dbReference type="PANTHER" id="PTHR10629:SF52">
    <property type="entry name" value="DNA (CYTOSINE-5)-METHYLTRANSFERASE 1"/>
    <property type="match status" value="1"/>
</dbReference>
<comment type="catalytic activity">
    <reaction evidence="5 8">
        <text>a 2'-deoxycytidine in DNA + S-adenosyl-L-methionine = a 5-methyl-2'-deoxycytidine in DNA + S-adenosyl-L-homocysteine + H(+)</text>
        <dbReference type="Rhea" id="RHEA:13681"/>
        <dbReference type="Rhea" id="RHEA-COMP:11369"/>
        <dbReference type="Rhea" id="RHEA-COMP:11370"/>
        <dbReference type="ChEBI" id="CHEBI:15378"/>
        <dbReference type="ChEBI" id="CHEBI:57856"/>
        <dbReference type="ChEBI" id="CHEBI:59789"/>
        <dbReference type="ChEBI" id="CHEBI:85452"/>
        <dbReference type="ChEBI" id="CHEBI:85454"/>
        <dbReference type="EC" id="2.1.1.37"/>
    </reaction>
</comment>
<evidence type="ECO:0000313" key="9">
    <source>
        <dbReference type="EMBL" id="GGX10751.1"/>
    </source>
</evidence>
<name>A0ABQ2XDE1_9BURK</name>
<feature type="active site" evidence="6">
    <location>
        <position position="77"/>
    </location>
</feature>
<dbReference type="GO" id="GO:0032259">
    <property type="term" value="P:methylation"/>
    <property type="evidence" value="ECO:0007669"/>
    <property type="project" value="UniProtKB-KW"/>
</dbReference>
<evidence type="ECO:0000256" key="2">
    <source>
        <dbReference type="ARBA" id="ARBA00022679"/>
    </source>
</evidence>
<reference evidence="10" key="1">
    <citation type="journal article" date="2019" name="Int. J. Syst. Evol. Microbiol.">
        <title>The Global Catalogue of Microorganisms (GCM) 10K type strain sequencing project: providing services to taxonomists for standard genome sequencing and annotation.</title>
        <authorList>
            <consortium name="The Broad Institute Genomics Platform"/>
            <consortium name="The Broad Institute Genome Sequencing Center for Infectious Disease"/>
            <person name="Wu L."/>
            <person name="Ma J."/>
        </authorList>
    </citation>
    <scope>NUCLEOTIDE SEQUENCE [LARGE SCALE GENOMIC DNA]</scope>
    <source>
        <strain evidence="10">KCTC 23916</strain>
    </source>
</reference>
<dbReference type="NCBIfam" id="TIGR00675">
    <property type="entry name" value="dcm"/>
    <property type="match status" value="1"/>
</dbReference>
<dbReference type="GO" id="GO:0008168">
    <property type="term" value="F:methyltransferase activity"/>
    <property type="evidence" value="ECO:0007669"/>
    <property type="project" value="UniProtKB-KW"/>
</dbReference>
<keyword evidence="2 6" id="KW-0808">Transferase</keyword>
<dbReference type="InterPro" id="IPR031303">
    <property type="entry name" value="C5_meth_CS"/>
</dbReference>
<dbReference type="InterPro" id="IPR001525">
    <property type="entry name" value="C5_MeTfrase"/>
</dbReference>
<dbReference type="Proteomes" id="UP000620127">
    <property type="component" value="Unassembled WGS sequence"/>
</dbReference>
<evidence type="ECO:0000256" key="6">
    <source>
        <dbReference type="PROSITE-ProRule" id="PRU01016"/>
    </source>
</evidence>
<dbReference type="Gene3D" id="3.40.50.150">
    <property type="entry name" value="Vaccinia Virus protein VP39"/>
    <property type="match status" value="1"/>
</dbReference>
<dbReference type="EC" id="2.1.1.37" evidence="8"/>
<dbReference type="InterPro" id="IPR018117">
    <property type="entry name" value="C5_DNA_meth_AS"/>
</dbReference>
<dbReference type="SUPFAM" id="SSF53335">
    <property type="entry name" value="S-adenosyl-L-methionine-dependent methyltransferases"/>
    <property type="match status" value="1"/>
</dbReference>
<keyword evidence="4" id="KW-0680">Restriction system</keyword>
<evidence type="ECO:0000256" key="4">
    <source>
        <dbReference type="ARBA" id="ARBA00022747"/>
    </source>
</evidence>
<organism evidence="9 10">
    <name type="scientific">Undibacterium macrobrachii</name>
    <dbReference type="NCBI Taxonomy" id="1119058"/>
    <lineage>
        <taxon>Bacteria</taxon>
        <taxon>Pseudomonadati</taxon>
        <taxon>Pseudomonadota</taxon>
        <taxon>Betaproteobacteria</taxon>
        <taxon>Burkholderiales</taxon>
        <taxon>Oxalobacteraceae</taxon>
        <taxon>Undibacterium</taxon>
    </lineage>
</organism>
<keyword evidence="3 6" id="KW-0949">S-adenosyl-L-methionine</keyword>
<protein>
    <recommendedName>
        <fullName evidence="8">Cytosine-specific methyltransferase</fullName>
        <ecNumber evidence="8">2.1.1.37</ecNumber>
    </recommendedName>
</protein>
<evidence type="ECO:0000256" key="7">
    <source>
        <dbReference type="RuleBase" id="RU000416"/>
    </source>
</evidence>
<dbReference type="PROSITE" id="PS51679">
    <property type="entry name" value="SAM_MT_C5"/>
    <property type="match status" value="1"/>
</dbReference>
<comment type="caution">
    <text evidence="9">The sequence shown here is derived from an EMBL/GenBank/DDBJ whole genome shotgun (WGS) entry which is preliminary data.</text>
</comment>
<evidence type="ECO:0000256" key="3">
    <source>
        <dbReference type="ARBA" id="ARBA00022691"/>
    </source>
</evidence>